<feature type="active site" description="Proton donor" evidence="5">
    <location>
        <position position="244"/>
    </location>
</feature>
<evidence type="ECO:0000256" key="7">
    <source>
        <dbReference type="RuleBase" id="RU361187"/>
    </source>
</evidence>
<dbReference type="Gene3D" id="2.115.10.20">
    <property type="entry name" value="Glycosyl hydrolase domain, family 43"/>
    <property type="match status" value="1"/>
</dbReference>
<dbReference type="EMBL" id="DTIN01000011">
    <property type="protein sequence ID" value="HFX13186.1"/>
    <property type="molecule type" value="Genomic_DNA"/>
</dbReference>
<feature type="site" description="Important for catalytic activity, responsible for pKa modulation of the active site Glu and correct orientation of both the proton donor and substrate" evidence="6">
    <location>
        <position position="189"/>
    </location>
</feature>
<reference evidence="9" key="1">
    <citation type="journal article" date="2020" name="mSystems">
        <title>Genome- and Community-Level Interaction Insights into Carbon Utilization and Element Cycling Functions of Hydrothermarchaeota in Hydrothermal Sediment.</title>
        <authorList>
            <person name="Zhou Z."/>
            <person name="Liu Y."/>
            <person name="Xu W."/>
            <person name="Pan J."/>
            <person name="Luo Z.H."/>
            <person name="Li M."/>
        </authorList>
    </citation>
    <scope>NUCLEOTIDE SEQUENCE [LARGE SCALE GENOMIC DNA]</scope>
    <source>
        <strain evidence="9">SpSt-81</strain>
    </source>
</reference>
<evidence type="ECO:0000256" key="1">
    <source>
        <dbReference type="ARBA" id="ARBA00004834"/>
    </source>
</evidence>
<dbReference type="SUPFAM" id="SSF75005">
    <property type="entry name" value="Arabinanase/levansucrase/invertase"/>
    <property type="match status" value="1"/>
</dbReference>
<evidence type="ECO:0000313" key="9">
    <source>
        <dbReference type="EMBL" id="HFX13186.1"/>
    </source>
</evidence>
<dbReference type="CDD" id="cd08998">
    <property type="entry name" value="GH43_Arb43a-like"/>
    <property type="match status" value="1"/>
</dbReference>
<feature type="active site" description="Proton acceptor" evidence="5">
    <location>
        <position position="61"/>
    </location>
</feature>
<name>A0A7C3MQH2_DICTH</name>
<dbReference type="GO" id="GO:0004553">
    <property type="term" value="F:hydrolase activity, hydrolyzing O-glycosyl compounds"/>
    <property type="evidence" value="ECO:0007669"/>
    <property type="project" value="InterPro"/>
</dbReference>
<proteinExistence type="inferred from homology"/>
<keyword evidence="4 7" id="KW-0326">Glycosidase</keyword>
<dbReference type="Gene3D" id="2.40.128.10">
    <property type="match status" value="1"/>
</dbReference>
<evidence type="ECO:0000256" key="3">
    <source>
        <dbReference type="ARBA" id="ARBA00022801"/>
    </source>
</evidence>
<dbReference type="InterPro" id="IPR032291">
    <property type="entry name" value="Abn2_C"/>
</dbReference>
<dbReference type="PANTHER" id="PTHR43301">
    <property type="entry name" value="ARABINAN ENDO-1,5-ALPHA-L-ARABINOSIDASE"/>
    <property type="match status" value="1"/>
</dbReference>
<dbReference type="AlphaFoldDB" id="A0A7C3MQH2"/>
<dbReference type="InterPro" id="IPR023296">
    <property type="entry name" value="Glyco_hydro_beta-prop_sf"/>
</dbReference>
<dbReference type="GO" id="GO:0005975">
    <property type="term" value="P:carbohydrate metabolic process"/>
    <property type="evidence" value="ECO:0007669"/>
    <property type="project" value="InterPro"/>
</dbReference>
<accession>A0A7C3MQH2</accession>
<gene>
    <name evidence="9" type="ORF">ENW00_03380</name>
</gene>
<evidence type="ECO:0000259" key="8">
    <source>
        <dbReference type="Pfam" id="PF16369"/>
    </source>
</evidence>
<evidence type="ECO:0000256" key="2">
    <source>
        <dbReference type="ARBA" id="ARBA00009865"/>
    </source>
</evidence>
<comment type="similarity">
    <text evidence="2 7">Belongs to the glycosyl hydrolase 43 family.</text>
</comment>
<sequence>MQVRNDMIKKIILIAILLLIISCKNVYTQSILYPPEPPKIELFDASIVNDEKKWSINNVHDPSIIKAHNGWYYIYSTDVKAYGIPRPGIQIRKSKDLINWQFVGYVFDNDKYVFKGIPQEAFEWSRASTLWAPDVKFFNNKYYLYYSASTFGKNQSYIGLATSPNPEGPWKDEGLVIKSKQGDPVNAIDPCLIFDENGDTWLSYGSFWTGIYLIKIDKRNGKPAEKGFGVNIARRKGTVSGAIEGSYIIYNPKFKKYYLFVSYDSLSLDYNVRVARSDRITGPYVDYNGNVMTDLTLPPNEVGTKILGGYKFKNDDGWIAPGHNSVLVDGDDWYIVHHARPALNKNWMYLHIRRIIWTDDGWPVVLPERYAGEKIQEIPQSLIIGVWERIVLDPYVKIQAESQEINLLNNGYVEGDNKRGIWEFLSPNTLKIKWVVDERQQKYESETVKILPAWDFENWKPTLVFTGLSGKGIAIWGKKIK</sequence>
<dbReference type="Pfam" id="PF04616">
    <property type="entry name" value="Glyco_hydro_43"/>
    <property type="match status" value="1"/>
</dbReference>
<comment type="pathway">
    <text evidence="1">Glycan metabolism; L-arabinan degradation.</text>
</comment>
<dbReference type="PANTHER" id="PTHR43301:SF3">
    <property type="entry name" value="ARABINAN ENDO-1,5-ALPHA-L-ARABINOSIDASE A-RELATED"/>
    <property type="match status" value="1"/>
</dbReference>
<protein>
    <submittedName>
        <fullName evidence="9">Arabinan endo-1,5-alpha-L-arabinosidase</fullName>
    </submittedName>
</protein>
<evidence type="ECO:0000256" key="5">
    <source>
        <dbReference type="PIRSR" id="PIRSR606710-1"/>
    </source>
</evidence>
<comment type="caution">
    <text evidence="9">The sequence shown here is derived from an EMBL/GenBank/DDBJ whole genome shotgun (WGS) entry which is preliminary data.</text>
</comment>
<organism evidence="9">
    <name type="scientific">Dictyoglomus thermophilum</name>
    <dbReference type="NCBI Taxonomy" id="14"/>
    <lineage>
        <taxon>Bacteria</taxon>
        <taxon>Pseudomonadati</taxon>
        <taxon>Dictyoglomota</taxon>
        <taxon>Dictyoglomia</taxon>
        <taxon>Dictyoglomales</taxon>
        <taxon>Dictyoglomaceae</taxon>
        <taxon>Dictyoglomus</taxon>
    </lineage>
</organism>
<evidence type="ECO:0000256" key="6">
    <source>
        <dbReference type="PIRSR" id="PIRSR606710-2"/>
    </source>
</evidence>
<dbReference type="InterPro" id="IPR050727">
    <property type="entry name" value="GH43_arabinanases"/>
</dbReference>
<dbReference type="InterPro" id="IPR006710">
    <property type="entry name" value="Glyco_hydro_43"/>
</dbReference>
<dbReference type="Pfam" id="PF16369">
    <property type="entry name" value="GH43_C"/>
    <property type="match status" value="1"/>
</dbReference>
<keyword evidence="3 7" id="KW-0378">Hydrolase</keyword>
<evidence type="ECO:0000256" key="4">
    <source>
        <dbReference type="ARBA" id="ARBA00023295"/>
    </source>
</evidence>
<feature type="domain" description="Extracellular endo-alpha-(1-&gt;5)-L-arabinanase C-terminal" evidence="8">
    <location>
        <begin position="367"/>
        <end position="477"/>
    </location>
</feature>
<dbReference type="PROSITE" id="PS51257">
    <property type="entry name" value="PROKAR_LIPOPROTEIN"/>
    <property type="match status" value="1"/>
</dbReference>